<dbReference type="GO" id="GO:0005829">
    <property type="term" value="C:cytosol"/>
    <property type="evidence" value="ECO:0007669"/>
    <property type="project" value="TreeGrafter"/>
</dbReference>
<dbReference type="Gene3D" id="1.10.940.10">
    <property type="entry name" value="NusB-like"/>
    <property type="match status" value="1"/>
</dbReference>
<keyword evidence="2 6" id="KW-0889">Transcription antitermination</keyword>
<evidence type="ECO:0000256" key="2">
    <source>
        <dbReference type="ARBA" id="ARBA00022814"/>
    </source>
</evidence>
<dbReference type="RefSeq" id="WP_164361774.1">
    <property type="nucleotide sequence ID" value="NZ_CP066776.1"/>
</dbReference>
<dbReference type="PANTHER" id="PTHR11078">
    <property type="entry name" value="N UTILIZATION SUBSTANCE PROTEIN B-RELATED"/>
    <property type="match status" value="1"/>
</dbReference>
<comment type="similarity">
    <text evidence="1 6">Belongs to the NusB family.</text>
</comment>
<dbReference type="SUPFAM" id="SSF48013">
    <property type="entry name" value="NusB-like"/>
    <property type="match status" value="1"/>
</dbReference>
<dbReference type="PANTHER" id="PTHR11078:SF3">
    <property type="entry name" value="ANTITERMINATION NUSB DOMAIN-CONTAINING PROTEIN"/>
    <property type="match status" value="1"/>
</dbReference>
<name>A0A6B3L9B3_9BACT</name>
<evidence type="ECO:0000256" key="3">
    <source>
        <dbReference type="ARBA" id="ARBA00022884"/>
    </source>
</evidence>
<dbReference type="GO" id="GO:0003723">
    <property type="term" value="F:RNA binding"/>
    <property type="evidence" value="ECO:0007669"/>
    <property type="project" value="UniProtKB-UniRule"/>
</dbReference>
<dbReference type="Proteomes" id="UP000475117">
    <property type="component" value="Chromosome"/>
</dbReference>
<evidence type="ECO:0000313" key="8">
    <source>
        <dbReference type="EMBL" id="QQL43804.1"/>
    </source>
</evidence>
<protein>
    <recommendedName>
        <fullName evidence="6">Transcription antitermination protein NusB</fullName>
    </recommendedName>
    <alternativeName>
        <fullName evidence="6">Antitermination factor NusB</fullName>
    </alternativeName>
</protein>
<proteinExistence type="inferred from homology"/>
<reference evidence="8 9" key="1">
    <citation type="submission" date="2020-12" db="EMBL/GenBank/DDBJ databases">
        <title>Sulforoseuscoccus oceanibium gen. nov., sp. nov., a representative of the phylum Verrucomicrobia with special cytoplasmic membrane, and proposal of Sulforoseuscoccusaceae fam. nov.</title>
        <authorList>
            <person name="Xi F."/>
        </authorList>
    </citation>
    <scope>NUCLEOTIDE SEQUENCE [LARGE SCALE GENOMIC DNA]</scope>
    <source>
        <strain evidence="8 9">T37</strain>
    </source>
</reference>
<dbReference type="NCBIfam" id="TIGR01951">
    <property type="entry name" value="nusB"/>
    <property type="match status" value="1"/>
</dbReference>
<evidence type="ECO:0000256" key="1">
    <source>
        <dbReference type="ARBA" id="ARBA00005952"/>
    </source>
</evidence>
<dbReference type="InterPro" id="IPR006027">
    <property type="entry name" value="NusB_RsmB_TIM44"/>
</dbReference>
<keyword evidence="9" id="KW-1185">Reference proteome</keyword>
<keyword evidence="5 6" id="KW-0804">Transcription</keyword>
<dbReference type="InterPro" id="IPR011605">
    <property type="entry name" value="NusB_fam"/>
</dbReference>
<dbReference type="Pfam" id="PF01029">
    <property type="entry name" value="NusB"/>
    <property type="match status" value="1"/>
</dbReference>
<evidence type="ECO:0000256" key="5">
    <source>
        <dbReference type="ARBA" id="ARBA00023163"/>
    </source>
</evidence>
<evidence type="ECO:0000256" key="6">
    <source>
        <dbReference type="HAMAP-Rule" id="MF_00073"/>
    </source>
</evidence>
<accession>A0A6B3L9B3</accession>
<dbReference type="KEGG" id="soa:G3M56_007825"/>
<evidence type="ECO:0000313" key="9">
    <source>
        <dbReference type="Proteomes" id="UP000475117"/>
    </source>
</evidence>
<dbReference type="GO" id="GO:0006353">
    <property type="term" value="P:DNA-templated transcription termination"/>
    <property type="evidence" value="ECO:0007669"/>
    <property type="project" value="UniProtKB-UniRule"/>
</dbReference>
<gene>
    <name evidence="6 8" type="primary">nusB</name>
    <name evidence="8" type="ORF">G3M56_007825</name>
</gene>
<dbReference type="CDD" id="cd00619">
    <property type="entry name" value="Terminator_NusB"/>
    <property type="match status" value="1"/>
</dbReference>
<keyword evidence="4 6" id="KW-0805">Transcription regulation</keyword>
<evidence type="ECO:0000259" key="7">
    <source>
        <dbReference type="Pfam" id="PF01029"/>
    </source>
</evidence>
<feature type="domain" description="NusB/RsmB/TIM44" evidence="7">
    <location>
        <begin position="7"/>
        <end position="130"/>
    </location>
</feature>
<dbReference type="GO" id="GO:0031564">
    <property type="term" value="P:transcription antitermination"/>
    <property type="evidence" value="ECO:0007669"/>
    <property type="project" value="UniProtKB-KW"/>
</dbReference>
<dbReference type="EMBL" id="CP066776">
    <property type="protein sequence ID" value="QQL43804.1"/>
    <property type="molecule type" value="Genomic_DNA"/>
</dbReference>
<evidence type="ECO:0000256" key="4">
    <source>
        <dbReference type="ARBA" id="ARBA00023015"/>
    </source>
</evidence>
<sequence>MGKRREGREAALQYLFSNELNTVEDEAQRNQFWELRRAKPTVRAFAEELILGASANLEQIDKLIDEATPGYDLTRITSVDKNILRIATFELLKLPDVPQPVVINEAIEMAKRFSSDDSSRFVNGVLDAIRKHIPSTEADA</sequence>
<dbReference type="AlphaFoldDB" id="A0A6B3L9B3"/>
<comment type="function">
    <text evidence="6">Involved in transcription antitermination. Required for transcription of ribosomal RNA (rRNA) genes. Binds specifically to the boxA antiterminator sequence of the ribosomal RNA (rrn) operons.</text>
</comment>
<dbReference type="InterPro" id="IPR035926">
    <property type="entry name" value="NusB-like_sf"/>
</dbReference>
<organism evidence="8 9">
    <name type="scientific">Sulfuriroseicoccus oceanibius</name>
    <dbReference type="NCBI Taxonomy" id="2707525"/>
    <lineage>
        <taxon>Bacteria</taxon>
        <taxon>Pseudomonadati</taxon>
        <taxon>Verrucomicrobiota</taxon>
        <taxon>Verrucomicrobiia</taxon>
        <taxon>Verrucomicrobiales</taxon>
        <taxon>Verrucomicrobiaceae</taxon>
        <taxon>Sulfuriroseicoccus</taxon>
    </lineage>
</organism>
<keyword evidence="3 6" id="KW-0694">RNA-binding</keyword>
<dbReference type="HAMAP" id="MF_00073">
    <property type="entry name" value="NusB"/>
    <property type="match status" value="1"/>
</dbReference>